<feature type="compositionally biased region" description="Low complexity" evidence="1">
    <location>
        <begin position="1"/>
        <end position="15"/>
    </location>
</feature>
<sequence>MSSAPDPSGVPADPAVPDPEDAFGHPVLADPTRDDDVWVDGDEDDIDV</sequence>
<dbReference type="EMBL" id="JAGYPE010000002">
    <property type="protein sequence ID" value="MBS4181986.1"/>
    <property type="molecule type" value="Genomic_DNA"/>
</dbReference>
<gene>
    <name evidence="2" type="ORF">KHB02_11380</name>
</gene>
<name>A0A942Y854_9BACI</name>
<organism evidence="2">
    <name type="scientific">Neobacillus citreus</name>
    <dbReference type="NCBI Taxonomy" id="2833578"/>
    <lineage>
        <taxon>Bacteria</taxon>
        <taxon>Bacillati</taxon>
        <taxon>Bacillota</taxon>
        <taxon>Bacilli</taxon>
        <taxon>Bacillales</taxon>
        <taxon>Bacillaceae</taxon>
        <taxon>Neobacillus</taxon>
    </lineage>
</organism>
<evidence type="ECO:0000313" key="2">
    <source>
        <dbReference type="EMBL" id="MBS4181986.1"/>
    </source>
</evidence>
<comment type="caution">
    <text evidence="2">The sequence shown here is derived from an EMBL/GenBank/DDBJ whole genome shotgun (WGS) entry which is preliminary data.</text>
</comment>
<accession>A0A942Y854</accession>
<reference evidence="2" key="1">
    <citation type="submission" date="2021-05" db="EMBL/GenBank/DDBJ databases">
        <title>Novel Bacillus species.</title>
        <authorList>
            <person name="Liu G."/>
        </authorList>
    </citation>
    <scope>NUCLEOTIDE SEQUENCE</scope>
    <source>
        <strain evidence="2">FJAT-50051</strain>
    </source>
</reference>
<feature type="compositionally biased region" description="Acidic residues" evidence="1">
    <location>
        <begin position="37"/>
        <end position="48"/>
    </location>
</feature>
<proteinExistence type="predicted"/>
<protein>
    <submittedName>
        <fullName evidence="2">Uncharacterized protein</fullName>
    </submittedName>
</protein>
<dbReference type="AlphaFoldDB" id="A0A942Y854"/>
<evidence type="ECO:0000256" key="1">
    <source>
        <dbReference type="SAM" id="MobiDB-lite"/>
    </source>
</evidence>
<feature type="region of interest" description="Disordered" evidence="1">
    <location>
        <begin position="1"/>
        <end position="48"/>
    </location>
</feature>